<organism evidence="1 2">
    <name type="scientific">Collybiopsis luxurians FD-317 M1</name>
    <dbReference type="NCBI Taxonomy" id="944289"/>
    <lineage>
        <taxon>Eukaryota</taxon>
        <taxon>Fungi</taxon>
        <taxon>Dikarya</taxon>
        <taxon>Basidiomycota</taxon>
        <taxon>Agaricomycotina</taxon>
        <taxon>Agaricomycetes</taxon>
        <taxon>Agaricomycetidae</taxon>
        <taxon>Agaricales</taxon>
        <taxon>Marasmiineae</taxon>
        <taxon>Omphalotaceae</taxon>
        <taxon>Collybiopsis</taxon>
        <taxon>Collybiopsis luxurians</taxon>
    </lineage>
</organism>
<evidence type="ECO:0000313" key="1">
    <source>
        <dbReference type="EMBL" id="KIK58596.1"/>
    </source>
</evidence>
<dbReference type="OrthoDB" id="10625239at2759"/>
<dbReference type="Proteomes" id="UP000053593">
    <property type="component" value="Unassembled WGS sequence"/>
</dbReference>
<dbReference type="HOGENOM" id="CLU_1602920_0_0_1"/>
<dbReference type="AlphaFoldDB" id="A0A0D0BTA1"/>
<gene>
    <name evidence="1" type="ORF">GYMLUDRAFT_692883</name>
</gene>
<evidence type="ECO:0000313" key="2">
    <source>
        <dbReference type="Proteomes" id="UP000053593"/>
    </source>
</evidence>
<accession>A0A0D0BTA1</accession>
<proteinExistence type="predicted"/>
<dbReference type="EMBL" id="KN834784">
    <property type="protein sequence ID" value="KIK58596.1"/>
    <property type="molecule type" value="Genomic_DNA"/>
</dbReference>
<reference evidence="1 2" key="1">
    <citation type="submission" date="2014-04" db="EMBL/GenBank/DDBJ databases">
        <title>Evolutionary Origins and Diversification of the Mycorrhizal Mutualists.</title>
        <authorList>
            <consortium name="DOE Joint Genome Institute"/>
            <consortium name="Mycorrhizal Genomics Consortium"/>
            <person name="Kohler A."/>
            <person name="Kuo A."/>
            <person name="Nagy L.G."/>
            <person name="Floudas D."/>
            <person name="Copeland A."/>
            <person name="Barry K.W."/>
            <person name="Cichocki N."/>
            <person name="Veneault-Fourrey C."/>
            <person name="LaButti K."/>
            <person name="Lindquist E.A."/>
            <person name="Lipzen A."/>
            <person name="Lundell T."/>
            <person name="Morin E."/>
            <person name="Murat C."/>
            <person name="Riley R."/>
            <person name="Ohm R."/>
            <person name="Sun H."/>
            <person name="Tunlid A."/>
            <person name="Henrissat B."/>
            <person name="Grigoriev I.V."/>
            <person name="Hibbett D.S."/>
            <person name="Martin F."/>
        </authorList>
    </citation>
    <scope>NUCLEOTIDE SEQUENCE [LARGE SCALE GENOMIC DNA]</scope>
    <source>
        <strain evidence="1 2">FD-317 M1</strain>
    </source>
</reference>
<keyword evidence="2" id="KW-1185">Reference proteome</keyword>
<sequence length="166" mass="18347">MDCYERTVSAIILQNATRIGGLRLGFDLPRFRDFVTPELVQEGTEIVQAALKPSMQQTLSDKQLIICLDIATSKYVPKKMDPFYHVLLSLIALRHPILGEKRFDIGQTWRPIAQGVDKVPGPLLALSISDGVFDPFLTLFVAGQGLTMTPNSRRAGTLEGVCESCK</sequence>
<protein>
    <submittedName>
        <fullName evidence="1">Uncharacterized protein</fullName>
    </submittedName>
</protein>
<name>A0A0D0BTA1_9AGAR</name>